<sequence>MNIKYRYEERINIDGKTYILDFPLRSQGKTDYLEHLGMLRDISYNKDWDEKRANYESVGISEILGNLIITNYLIHHRILLLNDCMVGDSLMIYERISNREVRFSLLNVF</sequence>
<proteinExistence type="predicted"/>
<name>A0A323TIF6_9BACI</name>
<reference evidence="1 2" key="1">
    <citation type="submission" date="2017-10" db="EMBL/GenBank/DDBJ databases">
        <title>Bacillus sp. nov., a halophilic bacterium isolated from a Keqin Lake.</title>
        <authorList>
            <person name="Wang H."/>
        </authorList>
    </citation>
    <scope>NUCLEOTIDE SEQUENCE [LARGE SCALE GENOMIC DNA]</scope>
    <source>
        <strain evidence="1 2">KQ-12</strain>
    </source>
</reference>
<comment type="caution">
    <text evidence="1">The sequence shown here is derived from an EMBL/GenBank/DDBJ whole genome shotgun (WGS) entry which is preliminary data.</text>
</comment>
<gene>
    <name evidence="1" type="ORF">CR194_05155</name>
</gene>
<evidence type="ECO:0000313" key="1">
    <source>
        <dbReference type="EMBL" id="PYZ94912.1"/>
    </source>
</evidence>
<keyword evidence="2" id="KW-1185">Reference proteome</keyword>
<dbReference type="Proteomes" id="UP000248214">
    <property type="component" value="Unassembled WGS sequence"/>
</dbReference>
<accession>A0A323TIF6</accession>
<evidence type="ECO:0000313" key="2">
    <source>
        <dbReference type="Proteomes" id="UP000248214"/>
    </source>
</evidence>
<dbReference type="EMBL" id="PDOD01000001">
    <property type="protein sequence ID" value="PYZ94912.1"/>
    <property type="molecule type" value="Genomic_DNA"/>
</dbReference>
<dbReference type="AlphaFoldDB" id="A0A323TIF6"/>
<protein>
    <submittedName>
        <fullName evidence="1">Uncharacterized protein</fullName>
    </submittedName>
</protein>
<organism evidence="1 2">
    <name type="scientific">Salipaludibacillus keqinensis</name>
    <dbReference type="NCBI Taxonomy" id="2045207"/>
    <lineage>
        <taxon>Bacteria</taxon>
        <taxon>Bacillati</taxon>
        <taxon>Bacillota</taxon>
        <taxon>Bacilli</taxon>
        <taxon>Bacillales</taxon>
        <taxon>Bacillaceae</taxon>
    </lineage>
</organism>